<keyword evidence="2" id="KW-1185">Reference proteome</keyword>
<dbReference type="Proteomes" id="UP001056035">
    <property type="component" value="Chromosome"/>
</dbReference>
<gene>
    <name evidence="1" type="ORF">NBH00_00190</name>
</gene>
<evidence type="ECO:0000313" key="2">
    <source>
        <dbReference type="Proteomes" id="UP001056035"/>
    </source>
</evidence>
<sequence length="66" mass="7683">MSEHIRVERGWIHVNGTRQDDGTFRLGTGHEERFSPADAISQRAETHITWGHILTASVQRLAFWRR</sequence>
<dbReference type="RefSeq" id="WP_254571344.1">
    <property type="nucleotide sequence ID" value="NZ_CP098502.1"/>
</dbReference>
<reference evidence="1 2" key="1">
    <citation type="submission" date="2022-06" db="EMBL/GenBank/DDBJ databases">
        <title>Paraconexibacter antarcticus.</title>
        <authorList>
            <person name="Kim C.S."/>
        </authorList>
    </citation>
    <scope>NUCLEOTIDE SEQUENCE [LARGE SCALE GENOMIC DNA]</scope>
    <source>
        <strain evidence="1 2">02-257</strain>
    </source>
</reference>
<name>A0ABY5DVS8_9ACTN</name>
<organism evidence="1 2">
    <name type="scientific">Paraconexibacter antarcticus</name>
    <dbReference type="NCBI Taxonomy" id="2949664"/>
    <lineage>
        <taxon>Bacteria</taxon>
        <taxon>Bacillati</taxon>
        <taxon>Actinomycetota</taxon>
        <taxon>Thermoleophilia</taxon>
        <taxon>Solirubrobacterales</taxon>
        <taxon>Paraconexibacteraceae</taxon>
        <taxon>Paraconexibacter</taxon>
    </lineage>
</organism>
<protein>
    <submittedName>
        <fullName evidence="1">Uncharacterized protein</fullName>
    </submittedName>
</protein>
<dbReference type="EMBL" id="CP098502">
    <property type="protein sequence ID" value="UTI64644.1"/>
    <property type="molecule type" value="Genomic_DNA"/>
</dbReference>
<evidence type="ECO:0000313" key="1">
    <source>
        <dbReference type="EMBL" id="UTI64644.1"/>
    </source>
</evidence>
<proteinExistence type="predicted"/>
<accession>A0ABY5DVS8</accession>